<evidence type="ECO:0000313" key="1">
    <source>
        <dbReference type="Proteomes" id="UP000887579"/>
    </source>
</evidence>
<sequence length="861" mass="97049">PKLLILLITLNLTLSNPLSSPPPNDTSTNNENETTLISEHIKDAVDQVIYSKTATTNLTNIKWEPDPVGNKPPSLHLPNNLTVVIEDNSHILEEHEHHSVHVVSFKFEYVKAELVLCTFIILIGLFKLIYHEMPFIKDWLPESCCLIALGCAIGGFIRFVAGSESAQAVRFLEFDSKVFFFFLLPPIILEAAYDLNDKAFVNNLGTIILYAVVGTVLNIFIIGGGLILCGWLGFFGTFGIHALDTLIFASLIAAVDPVAVLAIFKEVGVNKVLYFMVFGESLLNDAVTVVCYNLIGEFKNLETIRLYDCFLGFVAFLCVSFGGLIIGLLLGIFSAFITKFTRHVRVVEPVICFGMAYLAYVVSELFHFSGIIGIIACGLFQTHYTMLNLTGKGYISINYIIKFLSSVSESLIFIILGVMLLNENSFFFDDWHPLFAIMALVFCFVARFVVVFFLTWIVNRFTGGVRYINFREQIIMSYGGLRGAVSFSLCFMIDNKVDAKPTLLAATYLVIMFTVFFQGSSMKTLVKMLNITLDHTNNFRLFCEFNKGMINHMTQGVEDLIGYSKNKTFMQKVRHLGSTYLRPYLIRNYTIRKTEDKLMSIENMENLKETLKSVPSQASFQRQQTIDDMAENGQIDAIDECDALMLRNSKDREKEQSEKEINELINDVKQIRALCNDTLYPDRNLVDEELHERRQSLTTPMPSFIKHEVNKVINLNLIDIKNRRGIFGVRPKKKVSINKGIVSAACPSLGLTSHTNVSNHNVYRDVIDEVDETPDSPISPPGTARSRKSLGAIFNEFAIQQQQLQQQQLPIQLQQSQLPQSPPPNKSRRNSSGKVLFHQEPIEKEPSTEKEEDNPHDAADD</sequence>
<dbReference type="Proteomes" id="UP000887579">
    <property type="component" value="Unplaced"/>
</dbReference>
<organism evidence="1 2">
    <name type="scientific">Panagrolaimus sp. ES5</name>
    <dbReference type="NCBI Taxonomy" id="591445"/>
    <lineage>
        <taxon>Eukaryota</taxon>
        <taxon>Metazoa</taxon>
        <taxon>Ecdysozoa</taxon>
        <taxon>Nematoda</taxon>
        <taxon>Chromadorea</taxon>
        <taxon>Rhabditida</taxon>
        <taxon>Tylenchina</taxon>
        <taxon>Panagrolaimomorpha</taxon>
        <taxon>Panagrolaimoidea</taxon>
        <taxon>Panagrolaimidae</taxon>
        <taxon>Panagrolaimus</taxon>
    </lineage>
</organism>
<name>A0AC34F203_9BILA</name>
<protein>
    <submittedName>
        <fullName evidence="2">Sodium/hydrogen exchanger</fullName>
    </submittedName>
</protein>
<accession>A0AC34F203</accession>
<evidence type="ECO:0000313" key="2">
    <source>
        <dbReference type="WBParaSite" id="ES5_v2.g10970.t1"/>
    </source>
</evidence>
<dbReference type="WBParaSite" id="ES5_v2.g10970.t1">
    <property type="protein sequence ID" value="ES5_v2.g10970.t1"/>
    <property type="gene ID" value="ES5_v2.g10970"/>
</dbReference>
<reference evidence="2" key="1">
    <citation type="submission" date="2022-11" db="UniProtKB">
        <authorList>
            <consortium name="WormBaseParasite"/>
        </authorList>
    </citation>
    <scope>IDENTIFICATION</scope>
</reference>
<proteinExistence type="predicted"/>